<comment type="caution">
    <text evidence="3">The sequence shown here is derived from an EMBL/GenBank/DDBJ whole genome shotgun (WGS) entry which is preliminary data.</text>
</comment>
<accession>A0ABW2I9K7</accession>
<feature type="signal peptide" evidence="2">
    <location>
        <begin position="1"/>
        <end position="22"/>
    </location>
</feature>
<dbReference type="RefSeq" id="WP_382270888.1">
    <property type="nucleotide sequence ID" value="NZ_JBHTBU010000001.1"/>
</dbReference>
<keyword evidence="2" id="KW-0732">Signal</keyword>
<proteinExistence type="predicted"/>
<evidence type="ECO:0008006" key="5">
    <source>
        <dbReference type="Google" id="ProtNLM"/>
    </source>
</evidence>
<name>A0ABW2I9K7_9BURK</name>
<gene>
    <name evidence="3" type="ORF">ACFQPC_06330</name>
</gene>
<evidence type="ECO:0000313" key="3">
    <source>
        <dbReference type="EMBL" id="MFC7287652.1"/>
    </source>
</evidence>
<sequence>MKKLLCAFLLIGMSSAIAPAFAQSSTNTKDAAKKSATKTVKKAPAKAAAAATPAAAAAAADDEQEDLGEANIEGSTVTHYNCELGNKITTYSNAGDDKYMAIRWQNKVHRLGRIGTSTGANRFENRKAGLVWINIPSKAMLLDSKKGQQLANECRNPDQVKAQAAKS</sequence>
<evidence type="ECO:0000256" key="2">
    <source>
        <dbReference type="SAM" id="SignalP"/>
    </source>
</evidence>
<dbReference type="EMBL" id="JBHTBU010000001">
    <property type="protein sequence ID" value="MFC7287652.1"/>
    <property type="molecule type" value="Genomic_DNA"/>
</dbReference>
<reference evidence="4" key="1">
    <citation type="journal article" date="2019" name="Int. J. Syst. Evol. Microbiol.">
        <title>The Global Catalogue of Microorganisms (GCM) 10K type strain sequencing project: providing services to taxonomists for standard genome sequencing and annotation.</title>
        <authorList>
            <consortium name="The Broad Institute Genomics Platform"/>
            <consortium name="The Broad Institute Genome Sequencing Center for Infectious Disease"/>
            <person name="Wu L."/>
            <person name="Ma J."/>
        </authorList>
    </citation>
    <scope>NUCLEOTIDE SEQUENCE [LARGE SCALE GENOMIC DNA]</scope>
    <source>
        <strain evidence="4">KACC 12508</strain>
    </source>
</reference>
<evidence type="ECO:0000256" key="1">
    <source>
        <dbReference type="SAM" id="MobiDB-lite"/>
    </source>
</evidence>
<dbReference type="Proteomes" id="UP001596542">
    <property type="component" value="Unassembled WGS sequence"/>
</dbReference>
<evidence type="ECO:0000313" key="4">
    <source>
        <dbReference type="Proteomes" id="UP001596542"/>
    </source>
</evidence>
<protein>
    <recommendedName>
        <fullName evidence="5">Membrane-bound lysozyme inhibitor of c-type lysozyme MliC</fullName>
    </recommendedName>
</protein>
<feature type="region of interest" description="Disordered" evidence="1">
    <location>
        <begin position="147"/>
        <end position="167"/>
    </location>
</feature>
<keyword evidence="4" id="KW-1185">Reference proteome</keyword>
<feature type="chain" id="PRO_5046478988" description="Membrane-bound lysozyme inhibitor of c-type lysozyme MliC" evidence="2">
    <location>
        <begin position="23"/>
        <end position="167"/>
    </location>
</feature>
<organism evidence="3 4">
    <name type="scientific">Herminiimonas glaciei</name>
    <dbReference type="NCBI Taxonomy" id="523788"/>
    <lineage>
        <taxon>Bacteria</taxon>
        <taxon>Pseudomonadati</taxon>
        <taxon>Pseudomonadota</taxon>
        <taxon>Betaproteobacteria</taxon>
        <taxon>Burkholderiales</taxon>
        <taxon>Oxalobacteraceae</taxon>
        <taxon>Herminiimonas</taxon>
    </lineage>
</organism>